<dbReference type="Gene3D" id="3.30.70.330">
    <property type="match status" value="1"/>
</dbReference>
<dbReference type="EMBL" id="BMAT01003616">
    <property type="protein sequence ID" value="GFR58611.1"/>
    <property type="molecule type" value="Genomic_DNA"/>
</dbReference>
<dbReference type="PANTHER" id="PTHR48032">
    <property type="entry name" value="RNA-BINDING PROTEIN MUSASHI HOMOLOG RBP6"/>
    <property type="match status" value="1"/>
</dbReference>
<reference evidence="3 4" key="1">
    <citation type="journal article" date="2021" name="Elife">
        <title>Chloroplast acquisition without the gene transfer in kleptoplastic sea slugs, Plakobranchus ocellatus.</title>
        <authorList>
            <person name="Maeda T."/>
            <person name="Takahashi S."/>
            <person name="Yoshida T."/>
            <person name="Shimamura S."/>
            <person name="Takaki Y."/>
            <person name="Nagai Y."/>
            <person name="Toyoda A."/>
            <person name="Suzuki Y."/>
            <person name="Arimoto A."/>
            <person name="Ishii H."/>
            <person name="Satoh N."/>
            <person name="Nishiyama T."/>
            <person name="Hasebe M."/>
            <person name="Maruyama T."/>
            <person name="Minagawa J."/>
            <person name="Obokata J."/>
            <person name="Shigenobu S."/>
        </authorList>
    </citation>
    <scope>NUCLEOTIDE SEQUENCE [LARGE SCALE GENOMIC DNA]</scope>
</reference>
<name>A0AAV4EE33_9GAST</name>
<keyword evidence="1" id="KW-0677">Repeat</keyword>
<dbReference type="AlphaFoldDB" id="A0AAV4EE33"/>
<comment type="caution">
    <text evidence="3">The sequence shown here is derived from an EMBL/GenBank/DDBJ whole genome shotgun (WGS) entry which is preliminary data.</text>
</comment>
<protein>
    <submittedName>
        <fullName evidence="3">RNA-binding protein Musashi homolog 2</fullName>
    </submittedName>
</protein>
<dbReference type="PANTHER" id="PTHR48032:SF3">
    <property type="entry name" value="RNA-BINDING PROTEIN MUSASHI HOMOLOG 1"/>
    <property type="match status" value="1"/>
</dbReference>
<evidence type="ECO:0000313" key="3">
    <source>
        <dbReference type="EMBL" id="GFR58611.1"/>
    </source>
</evidence>
<organism evidence="3 4">
    <name type="scientific">Elysia marginata</name>
    <dbReference type="NCBI Taxonomy" id="1093978"/>
    <lineage>
        <taxon>Eukaryota</taxon>
        <taxon>Metazoa</taxon>
        <taxon>Spiralia</taxon>
        <taxon>Lophotrochozoa</taxon>
        <taxon>Mollusca</taxon>
        <taxon>Gastropoda</taxon>
        <taxon>Heterobranchia</taxon>
        <taxon>Euthyneura</taxon>
        <taxon>Panpulmonata</taxon>
        <taxon>Sacoglossa</taxon>
        <taxon>Placobranchoidea</taxon>
        <taxon>Plakobranchidae</taxon>
        <taxon>Elysia</taxon>
    </lineage>
</organism>
<evidence type="ECO:0000313" key="4">
    <source>
        <dbReference type="Proteomes" id="UP000762676"/>
    </source>
</evidence>
<dbReference type="GO" id="GO:0007417">
    <property type="term" value="P:central nervous system development"/>
    <property type="evidence" value="ECO:0007669"/>
    <property type="project" value="TreeGrafter"/>
</dbReference>
<accession>A0AAV4EE33</accession>
<dbReference type="SUPFAM" id="SSF54928">
    <property type="entry name" value="RNA-binding domain, RBD"/>
    <property type="match status" value="1"/>
</dbReference>
<evidence type="ECO:0000256" key="2">
    <source>
        <dbReference type="ARBA" id="ARBA00022884"/>
    </source>
</evidence>
<keyword evidence="4" id="KW-1185">Reference proteome</keyword>
<gene>
    <name evidence="3" type="ORF">ElyMa_001772300</name>
</gene>
<proteinExistence type="predicted"/>
<dbReference type="InterPro" id="IPR035979">
    <property type="entry name" value="RBD_domain_sf"/>
</dbReference>
<dbReference type="Proteomes" id="UP000762676">
    <property type="component" value="Unassembled WGS sequence"/>
</dbReference>
<sequence>MASNTGSAIEYAFLRLNDNLEHPWTSGFGFITFESEDVVEKVVEIHFHEINSKMVECKKAQPKEVMAPTNPLARARGITRGALGQYLPTLQEHQQHEQQCQQLQMITTTHYVTIPVQTALKLS</sequence>
<dbReference type="GO" id="GO:0003729">
    <property type="term" value="F:mRNA binding"/>
    <property type="evidence" value="ECO:0007669"/>
    <property type="project" value="TreeGrafter"/>
</dbReference>
<dbReference type="InterPro" id="IPR012677">
    <property type="entry name" value="Nucleotide-bd_a/b_plait_sf"/>
</dbReference>
<dbReference type="GO" id="GO:0006417">
    <property type="term" value="P:regulation of translation"/>
    <property type="evidence" value="ECO:0007669"/>
    <property type="project" value="TreeGrafter"/>
</dbReference>
<evidence type="ECO:0000256" key="1">
    <source>
        <dbReference type="ARBA" id="ARBA00022737"/>
    </source>
</evidence>
<keyword evidence="2" id="KW-0694">RNA-binding</keyword>
<dbReference type="GO" id="GO:0005737">
    <property type="term" value="C:cytoplasm"/>
    <property type="evidence" value="ECO:0007669"/>
    <property type="project" value="TreeGrafter"/>
</dbReference>